<comment type="caution">
    <text evidence="1">The sequence shown here is derived from an EMBL/GenBank/DDBJ whole genome shotgun (WGS) entry which is preliminary data.</text>
</comment>
<protein>
    <submittedName>
        <fullName evidence="1">Uncharacterized protein</fullName>
    </submittedName>
</protein>
<gene>
    <name evidence="1" type="ORF">KUCAC02_009296</name>
</gene>
<accession>A0ACB9WUU6</accession>
<sequence length="207" mass="23266">MSEIITGEIVNEIGEAWYTLKVDGTKDPTGCENISIVLRYVDKSNTVKERLVSMATSKTCDAKSLTELVLSKLRDIGLCTEKVLSQCHDGANVMSGVLGGMQKILQEELKREVPYVHRFNHQLHLVVVHAMSSDNTLENFVSVCNSLYKFFRKPTVAAVYTGEELKRLLDQRWTGHLATVTVIMKSFEHIVHLLREIEDNQTSAAEV</sequence>
<name>A0ACB9WUU6_CHAAC</name>
<organism evidence="1 2">
    <name type="scientific">Chaenocephalus aceratus</name>
    <name type="common">Blackfin icefish</name>
    <name type="synonym">Chaenichthys aceratus</name>
    <dbReference type="NCBI Taxonomy" id="36190"/>
    <lineage>
        <taxon>Eukaryota</taxon>
        <taxon>Metazoa</taxon>
        <taxon>Chordata</taxon>
        <taxon>Craniata</taxon>
        <taxon>Vertebrata</taxon>
        <taxon>Euteleostomi</taxon>
        <taxon>Actinopterygii</taxon>
        <taxon>Neopterygii</taxon>
        <taxon>Teleostei</taxon>
        <taxon>Neoteleostei</taxon>
        <taxon>Acanthomorphata</taxon>
        <taxon>Eupercaria</taxon>
        <taxon>Perciformes</taxon>
        <taxon>Notothenioidei</taxon>
        <taxon>Channichthyidae</taxon>
        <taxon>Chaenocephalus</taxon>
    </lineage>
</organism>
<evidence type="ECO:0000313" key="1">
    <source>
        <dbReference type="EMBL" id="KAI4817001.1"/>
    </source>
</evidence>
<proteinExistence type="predicted"/>
<dbReference type="EMBL" id="CM043796">
    <property type="protein sequence ID" value="KAI4817001.1"/>
    <property type="molecule type" value="Genomic_DNA"/>
</dbReference>
<evidence type="ECO:0000313" key="2">
    <source>
        <dbReference type="Proteomes" id="UP001057452"/>
    </source>
</evidence>
<reference evidence="1" key="1">
    <citation type="submission" date="2022-05" db="EMBL/GenBank/DDBJ databases">
        <title>Chromosome-level genome of Chaenocephalus aceratus.</title>
        <authorList>
            <person name="Park H."/>
        </authorList>
    </citation>
    <scope>NUCLEOTIDE SEQUENCE</scope>
    <source>
        <strain evidence="1">KU_202001</strain>
    </source>
</reference>
<dbReference type="Proteomes" id="UP001057452">
    <property type="component" value="Chromosome 12"/>
</dbReference>
<keyword evidence="2" id="KW-1185">Reference proteome</keyword>